<gene>
    <name evidence="2" type="ORF">BLX24_11475</name>
</gene>
<keyword evidence="1" id="KW-1133">Transmembrane helix</keyword>
<feature type="transmembrane region" description="Helical" evidence="1">
    <location>
        <begin position="195"/>
        <end position="211"/>
    </location>
</feature>
<keyword evidence="3" id="KW-1185">Reference proteome</keyword>
<evidence type="ECO:0008006" key="4">
    <source>
        <dbReference type="Google" id="ProtNLM"/>
    </source>
</evidence>
<dbReference type="Proteomes" id="UP000181790">
    <property type="component" value="Unassembled WGS sequence"/>
</dbReference>
<feature type="transmembrane region" description="Helical" evidence="1">
    <location>
        <begin position="171"/>
        <end position="189"/>
    </location>
</feature>
<feature type="transmembrane region" description="Helical" evidence="1">
    <location>
        <begin position="340"/>
        <end position="358"/>
    </location>
</feature>
<dbReference type="AlphaFoldDB" id="A0A1S2VKU8"/>
<keyword evidence="1" id="KW-0812">Transmembrane</keyword>
<evidence type="ECO:0000313" key="3">
    <source>
        <dbReference type="Proteomes" id="UP000181790"/>
    </source>
</evidence>
<protein>
    <recommendedName>
        <fullName evidence="4">Glycosyltransferase RgtA/B/C/D-like domain-containing protein</fullName>
    </recommendedName>
</protein>
<organism evidence="2 3">
    <name type="scientific">Arsenicibacter rosenii</name>
    <dbReference type="NCBI Taxonomy" id="1750698"/>
    <lineage>
        <taxon>Bacteria</taxon>
        <taxon>Pseudomonadati</taxon>
        <taxon>Bacteroidota</taxon>
        <taxon>Cytophagia</taxon>
        <taxon>Cytophagales</taxon>
        <taxon>Spirosomataceae</taxon>
        <taxon>Arsenicibacter</taxon>
    </lineage>
</organism>
<proteinExistence type="predicted"/>
<feature type="transmembrane region" description="Helical" evidence="1">
    <location>
        <begin position="12"/>
        <end position="31"/>
    </location>
</feature>
<dbReference type="OrthoDB" id="1081881at2"/>
<evidence type="ECO:0000313" key="2">
    <source>
        <dbReference type="EMBL" id="OIN58845.1"/>
    </source>
</evidence>
<feature type="transmembrane region" description="Helical" evidence="1">
    <location>
        <begin position="116"/>
        <end position="132"/>
    </location>
</feature>
<reference evidence="2 3" key="1">
    <citation type="submission" date="2016-10" db="EMBL/GenBank/DDBJ databases">
        <title>Arsenicibacter rosenii gen. nov., sp. nov., an efficient arsenic-methylating bacterium isolated from an arsenic-contaminated paddy soil.</title>
        <authorList>
            <person name="Huang K."/>
        </authorList>
    </citation>
    <scope>NUCLEOTIDE SEQUENCE [LARGE SCALE GENOMIC DNA]</scope>
    <source>
        <strain evidence="2 3">SM-1</strain>
    </source>
</reference>
<dbReference type="EMBL" id="MORL01000005">
    <property type="protein sequence ID" value="OIN58845.1"/>
    <property type="molecule type" value="Genomic_DNA"/>
</dbReference>
<comment type="caution">
    <text evidence="2">The sequence shown here is derived from an EMBL/GenBank/DDBJ whole genome shotgun (WGS) entry which is preliminary data.</text>
</comment>
<dbReference type="Pfam" id="PF19528">
    <property type="entry name" value="DUF6056"/>
    <property type="match status" value="1"/>
</dbReference>
<dbReference type="RefSeq" id="WP_071503296.1">
    <property type="nucleotide sequence ID" value="NZ_MORL01000005.1"/>
</dbReference>
<dbReference type="InterPro" id="IPR045691">
    <property type="entry name" value="DUF6056"/>
</dbReference>
<feature type="transmembrane region" description="Helical" evidence="1">
    <location>
        <begin position="84"/>
        <end position="104"/>
    </location>
</feature>
<feature type="transmembrane region" description="Helical" evidence="1">
    <location>
        <begin position="370"/>
        <end position="389"/>
    </location>
</feature>
<evidence type="ECO:0000256" key="1">
    <source>
        <dbReference type="SAM" id="Phobius"/>
    </source>
</evidence>
<feature type="transmembrane region" description="Helical" evidence="1">
    <location>
        <begin position="304"/>
        <end position="328"/>
    </location>
</feature>
<sequence length="467" mass="53182">MKHPIVRLLMQLGAVFLFLFAYLPLLVLSFYNHPSAADDYCFADTAIKHGFWQAQIFYYDGWTGRYFSNFLVHGTPLVWGWYDGFRLIPLLAVTGLLASVYSLLSELLRGQSKQTLILSTAILFFISIVSLQSSVEAFFWTAAVASYTVPTALTFYLIAVIIRWYRLRDGLIKSLTVVWAGFLVFAIVGSSETNLIVLVLFLLAIVGYRLLFQQKLDWFPGILIIVSFISSWLLFRAEGNAVRMGGNPHGGEFINSLVSSLGWLGMSFGMWLVKTPVIPLSILYVPLALRLLRPGSPVRYLFQVPAGVVTLVYVGLLGALIFPSYYGIGLPPAFRTMNVFYYFALYGWFYVLTTWIYFANRQSWQVERFTVPVGVPVLMVIWVGVAIWFSQPLKLMYNDLLRGHASAFNREMNERHERLLQPGKEVKLKPLSVQPPSLFVDDIKEDPEYLWNRCQAGYYGHQKLILE</sequence>
<accession>A0A1S2VKU8</accession>
<name>A0A1S2VKU8_9BACT</name>
<feature type="transmembrane region" description="Helical" evidence="1">
    <location>
        <begin position="268"/>
        <end position="292"/>
    </location>
</feature>
<feature type="transmembrane region" description="Helical" evidence="1">
    <location>
        <begin position="138"/>
        <end position="159"/>
    </location>
</feature>
<feature type="transmembrane region" description="Helical" evidence="1">
    <location>
        <begin position="218"/>
        <end position="235"/>
    </location>
</feature>
<keyword evidence="1" id="KW-0472">Membrane</keyword>